<dbReference type="Proteomes" id="UP000287394">
    <property type="component" value="Chromosome"/>
</dbReference>
<dbReference type="EMBL" id="AP025739">
    <property type="protein sequence ID" value="BDI31350.1"/>
    <property type="molecule type" value="Genomic_DNA"/>
</dbReference>
<name>A0A402CYH4_9BACT</name>
<organism evidence="1 2">
    <name type="scientific">Capsulimonas corticalis</name>
    <dbReference type="NCBI Taxonomy" id="2219043"/>
    <lineage>
        <taxon>Bacteria</taxon>
        <taxon>Bacillati</taxon>
        <taxon>Armatimonadota</taxon>
        <taxon>Armatimonadia</taxon>
        <taxon>Capsulimonadales</taxon>
        <taxon>Capsulimonadaceae</taxon>
        <taxon>Capsulimonas</taxon>
    </lineage>
</organism>
<proteinExistence type="predicted"/>
<dbReference type="KEGG" id="ccot:CCAX7_34010"/>
<accession>A0A402CYH4</accession>
<dbReference type="AlphaFoldDB" id="A0A402CYH4"/>
<reference evidence="1 2" key="1">
    <citation type="journal article" date="2019" name="Int. J. Syst. Evol. Microbiol.">
        <title>Capsulimonas corticalis gen. nov., sp. nov., an aerobic capsulated bacterium, of a novel bacterial order, Capsulimonadales ord. nov., of the class Armatimonadia of the phylum Armatimonadetes.</title>
        <authorList>
            <person name="Li J."/>
            <person name="Kudo C."/>
            <person name="Tonouchi A."/>
        </authorList>
    </citation>
    <scope>NUCLEOTIDE SEQUENCE [LARGE SCALE GENOMIC DNA]</scope>
    <source>
        <strain evidence="1 2">AX-7</strain>
    </source>
</reference>
<evidence type="ECO:0000313" key="1">
    <source>
        <dbReference type="EMBL" id="BDI31350.1"/>
    </source>
</evidence>
<dbReference type="Pfam" id="PF12730">
    <property type="entry name" value="ABC2_membrane_4"/>
    <property type="match status" value="1"/>
</dbReference>
<dbReference type="OrthoDB" id="278798at2"/>
<evidence type="ECO:0000313" key="2">
    <source>
        <dbReference type="Proteomes" id="UP000287394"/>
    </source>
</evidence>
<protein>
    <submittedName>
        <fullName evidence="1">Uncharacterized protein</fullName>
    </submittedName>
</protein>
<keyword evidence="2" id="KW-1185">Reference proteome</keyword>
<sequence>MNTLIRKELREIRIIPLGMTILFILANICWALWDFQERRGAHPEFLPFSVNALLGMGMVCCFISSALCGSSLFCGEIGSGTLSFLTMLPVRRNTIWLSKVIAGLTGVFTTFFGVLSVSAITSLAHENGAAQLHTVLGALHDPSTFWTSLGSPVLIAIGCFAVSLTVSLLLDGALASALLSIAACICVPGVVAETINLATGYFLTNSTFVALVSWILMSLIPPAFFAASFYIFVNGETLRSKKRFLLLGKSLALWALVSAIVAAGMYLSLPAKTIS</sequence>
<gene>
    <name evidence="1" type="ORF">CCAX7_34010</name>
</gene>
<dbReference type="RefSeq" id="WP_119322364.1">
    <property type="nucleotide sequence ID" value="NZ_AP025739.1"/>
</dbReference>